<proteinExistence type="inferred from homology"/>
<dbReference type="InterPro" id="IPR024810">
    <property type="entry name" value="MAB21L/cGLR"/>
</dbReference>
<dbReference type="Gene3D" id="1.10.1410.40">
    <property type="match status" value="1"/>
</dbReference>
<comment type="similarity">
    <text evidence="2">Belongs to the ITPRIP family.</text>
</comment>
<keyword evidence="9" id="KW-1185">Reference proteome</keyword>
<evidence type="ECO:0000313" key="8">
    <source>
        <dbReference type="EMBL" id="NWY54027.1"/>
    </source>
</evidence>
<protein>
    <submittedName>
        <fullName evidence="8">IPIL1 protein</fullName>
    </submittedName>
</protein>
<dbReference type="PANTHER" id="PTHR10656:SF40">
    <property type="entry name" value="INOSITOL 1,4,5-TRISPHOSPHATE RECEPTOR-INTERACTING PROTEIN-LIKE 1"/>
    <property type="match status" value="1"/>
</dbReference>
<name>A0A7K7F9T3_CHIMN</name>
<accession>A0A7K7F9T3</accession>
<dbReference type="Proteomes" id="UP000557271">
    <property type="component" value="Unassembled WGS sequence"/>
</dbReference>
<feature type="non-terminal residue" evidence="8">
    <location>
        <position position="1"/>
    </location>
</feature>
<dbReference type="Pfam" id="PF20266">
    <property type="entry name" value="Mab-21_C"/>
    <property type="match status" value="1"/>
</dbReference>
<dbReference type="OrthoDB" id="9034619at2759"/>
<evidence type="ECO:0000256" key="6">
    <source>
        <dbReference type="ARBA" id="ARBA00023136"/>
    </source>
</evidence>
<dbReference type="InterPro" id="IPR046906">
    <property type="entry name" value="Mab-21_HhH/H2TH-like"/>
</dbReference>
<dbReference type="AlphaFoldDB" id="A0A7K7F9T3"/>
<comment type="subcellular location">
    <subcellularLocation>
        <location evidence="1">Membrane</location>
        <topology evidence="1">Single-pass type I membrane protein</topology>
    </subcellularLocation>
</comment>
<reference evidence="8 9" key="1">
    <citation type="submission" date="2019-09" db="EMBL/GenBank/DDBJ databases">
        <title>Bird 10,000 Genomes (B10K) Project - Family phase.</title>
        <authorList>
            <person name="Zhang G."/>
        </authorList>
    </citation>
    <scope>NUCLEOTIDE SEQUENCE [LARGE SCALE GENOMIC DNA]</scope>
    <source>
        <strain evidence="8">B10K-UC-030-51</strain>
    </source>
</reference>
<feature type="domain" description="Mab-21-like HhH/H2TH-like" evidence="7">
    <location>
        <begin position="241"/>
        <end position="296"/>
    </location>
</feature>
<sequence>LVEELVGDLLGVLQEFLANSLFPLLQPAVGVGSTFEGWSPNEDQAVYRLLVPLRPPHGHAFHLELGTSREILAKGSRVRVELECTCTWEQLVENTPCFLHYPEEELRRKPSLLSTLCSGSYLDVQKTARWLQNLVRSAWLLVPQSRHYNMKVLPSSRSCKLQLTNIAGVTLCVELLFGVQQGSSDIFLSSQAREAIFTPSTMWPESYAVAEAKFFRHMALHDTCHLKCLQVCTRILMGTGFSNYIMKTVVMHLLNTIPPSRWSREEFLLWLQHIMEYLHGCLEEKRLNHFFFGNENVPKEIVLPPTFELAEPLNLFQHLLHDKHAHAKALLEFDELQDR</sequence>
<evidence type="ECO:0000259" key="7">
    <source>
        <dbReference type="Pfam" id="PF20266"/>
    </source>
</evidence>
<dbReference type="PRINTS" id="PR02107">
    <property type="entry name" value="INOS145TPRIP"/>
</dbReference>
<evidence type="ECO:0000256" key="1">
    <source>
        <dbReference type="ARBA" id="ARBA00004479"/>
    </source>
</evidence>
<evidence type="ECO:0000256" key="4">
    <source>
        <dbReference type="ARBA" id="ARBA00022729"/>
    </source>
</evidence>
<dbReference type="PANTHER" id="PTHR10656">
    <property type="entry name" value="CELL FATE DETERMINING PROTEIN MAB21-RELATED"/>
    <property type="match status" value="1"/>
</dbReference>
<dbReference type="SMART" id="SM01265">
    <property type="entry name" value="Mab-21"/>
    <property type="match status" value="1"/>
</dbReference>
<evidence type="ECO:0000256" key="2">
    <source>
        <dbReference type="ARBA" id="ARBA00005554"/>
    </source>
</evidence>
<feature type="non-terminal residue" evidence="8">
    <location>
        <position position="339"/>
    </location>
</feature>
<keyword evidence="3" id="KW-0812">Transmembrane</keyword>
<keyword evidence="6" id="KW-0472">Membrane</keyword>
<dbReference type="InterPro" id="IPR026250">
    <property type="entry name" value="ITPRIP-like"/>
</dbReference>
<gene>
    <name evidence="8" type="primary">Itpripl1_4</name>
    <name evidence="8" type="ORF">CHIMIN_R08388</name>
</gene>
<evidence type="ECO:0000256" key="3">
    <source>
        <dbReference type="ARBA" id="ARBA00022692"/>
    </source>
</evidence>
<organism evidence="8 9">
    <name type="scientific">Chionis minor</name>
    <name type="common">Black-faced sheathbill</name>
    <dbReference type="NCBI Taxonomy" id="227182"/>
    <lineage>
        <taxon>Eukaryota</taxon>
        <taxon>Metazoa</taxon>
        <taxon>Chordata</taxon>
        <taxon>Craniata</taxon>
        <taxon>Vertebrata</taxon>
        <taxon>Euteleostomi</taxon>
        <taxon>Archelosauria</taxon>
        <taxon>Archosauria</taxon>
        <taxon>Dinosauria</taxon>
        <taxon>Saurischia</taxon>
        <taxon>Theropoda</taxon>
        <taxon>Coelurosauria</taxon>
        <taxon>Aves</taxon>
        <taxon>Neognathae</taxon>
        <taxon>Neoaves</taxon>
        <taxon>Charadriiformes</taxon>
        <taxon>Chionididae</taxon>
        <taxon>Chionis</taxon>
    </lineage>
</organism>
<evidence type="ECO:0000313" key="9">
    <source>
        <dbReference type="Proteomes" id="UP000557271"/>
    </source>
</evidence>
<dbReference type="GO" id="GO:0016020">
    <property type="term" value="C:membrane"/>
    <property type="evidence" value="ECO:0007669"/>
    <property type="project" value="UniProtKB-SubCell"/>
</dbReference>
<keyword evidence="4" id="KW-0732">Signal</keyword>
<dbReference type="EMBL" id="VZSF01003853">
    <property type="protein sequence ID" value="NWY54027.1"/>
    <property type="molecule type" value="Genomic_DNA"/>
</dbReference>
<evidence type="ECO:0000256" key="5">
    <source>
        <dbReference type="ARBA" id="ARBA00022989"/>
    </source>
</evidence>
<comment type="caution">
    <text evidence="8">The sequence shown here is derived from an EMBL/GenBank/DDBJ whole genome shotgun (WGS) entry which is preliminary data.</text>
</comment>
<keyword evidence="5" id="KW-1133">Transmembrane helix</keyword>